<evidence type="ECO:0000313" key="2">
    <source>
        <dbReference type="EMBL" id="CNK74685.1"/>
    </source>
</evidence>
<accession>A0A0T9TCM4</accession>
<protein>
    <submittedName>
        <fullName evidence="2">Uncharacterized protein</fullName>
    </submittedName>
</protein>
<keyword evidence="1" id="KW-0812">Transmembrane</keyword>
<dbReference type="RefSeq" id="WP_004698925.1">
    <property type="nucleotide sequence ID" value="NZ_CABHQE010000065.1"/>
</dbReference>
<feature type="transmembrane region" description="Helical" evidence="1">
    <location>
        <begin position="6"/>
        <end position="26"/>
    </location>
</feature>
<organism evidence="2 3">
    <name type="scientific">Yersinia aldovae</name>
    <dbReference type="NCBI Taxonomy" id="29483"/>
    <lineage>
        <taxon>Bacteria</taxon>
        <taxon>Pseudomonadati</taxon>
        <taxon>Pseudomonadota</taxon>
        <taxon>Gammaproteobacteria</taxon>
        <taxon>Enterobacterales</taxon>
        <taxon>Yersiniaceae</taxon>
        <taxon>Yersinia</taxon>
    </lineage>
</organism>
<reference evidence="2 3" key="1">
    <citation type="submission" date="2015-03" db="EMBL/GenBank/DDBJ databases">
        <authorList>
            <person name="Murphy D."/>
        </authorList>
    </citation>
    <scope>NUCLEOTIDE SEQUENCE [LARGE SCALE GENOMIC DNA]</scope>
    <source>
        <strain evidence="2 3">IP06005</strain>
    </source>
</reference>
<dbReference type="eggNOG" id="ENOG5030C06">
    <property type="taxonomic scope" value="Bacteria"/>
</dbReference>
<evidence type="ECO:0000256" key="1">
    <source>
        <dbReference type="SAM" id="Phobius"/>
    </source>
</evidence>
<keyword evidence="1" id="KW-1133">Transmembrane helix</keyword>
<proteinExistence type="predicted"/>
<dbReference type="EMBL" id="CQEJ01000004">
    <property type="protein sequence ID" value="CNK74685.1"/>
    <property type="molecule type" value="Genomic_DNA"/>
</dbReference>
<keyword evidence="1" id="KW-0472">Membrane</keyword>
<dbReference type="AlphaFoldDB" id="A0A0T9TCM4"/>
<name>A0A0T9TCM4_YERAL</name>
<sequence length="149" mass="16725">MEMNIYKWLIVILVGGIVGVLGVYFLTTDMQPAEPTFAQRVDQYGAQIESHSANSVRYVGYKNKPLYEDLDSVQLTFTAINDKFERSHDLSDNKEKAANWETLFCTDELQDIAEQYDAESTNLLGRVRVVVVGIVLTNKGQQGINAVCN</sequence>
<dbReference type="Proteomes" id="UP000041595">
    <property type="component" value="Unassembled WGS sequence"/>
</dbReference>
<gene>
    <name evidence="2" type="ORF">ERS137965_00960</name>
</gene>
<evidence type="ECO:0000313" key="3">
    <source>
        <dbReference type="Proteomes" id="UP000041595"/>
    </source>
</evidence>